<dbReference type="EMBL" id="BKCJ011167381">
    <property type="protein sequence ID" value="GFC97653.1"/>
    <property type="molecule type" value="Genomic_DNA"/>
</dbReference>
<name>A0A699SL12_TANCI</name>
<reference evidence="1" key="1">
    <citation type="journal article" date="2019" name="Sci. Rep.">
        <title>Draft genome of Tanacetum cinerariifolium, the natural source of mosquito coil.</title>
        <authorList>
            <person name="Yamashiro T."/>
            <person name="Shiraishi A."/>
            <person name="Satake H."/>
            <person name="Nakayama K."/>
        </authorList>
    </citation>
    <scope>NUCLEOTIDE SEQUENCE</scope>
</reference>
<gene>
    <name evidence="1" type="ORF">Tci_869623</name>
</gene>
<accession>A0A699SL12</accession>
<feature type="non-terminal residue" evidence="1">
    <location>
        <position position="1"/>
    </location>
</feature>
<organism evidence="1">
    <name type="scientific">Tanacetum cinerariifolium</name>
    <name type="common">Dalmatian daisy</name>
    <name type="synonym">Chrysanthemum cinerariifolium</name>
    <dbReference type="NCBI Taxonomy" id="118510"/>
    <lineage>
        <taxon>Eukaryota</taxon>
        <taxon>Viridiplantae</taxon>
        <taxon>Streptophyta</taxon>
        <taxon>Embryophyta</taxon>
        <taxon>Tracheophyta</taxon>
        <taxon>Spermatophyta</taxon>
        <taxon>Magnoliopsida</taxon>
        <taxon>eudicotyledons</taxon>
        <taxon>Gunneridae</taxon>
        <taxon>Pentapetalae</taxon>
        <taxon>asterids</taxon>
        <taxon>campanulids</taxon>
        <taxon>Asterales</taxon>
        <taxon>Asteraceae</taxon>
        <taxon>Asteroideae</taxon>
        <taxon>Anthemideae</taxon>
        <taxon>Anthemidinae</taxon>
        <taxon>Tanacetum</taxon>
    </lineage>
</organism>
<dbReference type="AlphaFoldDB" id="A0A699SL12"/>
<evidence type="ECO:0000313" key="1">
    <source>
        <dbReference type="EMBL" id="GFC97653.1"/>
    </source>
</evidence>
<sequence length="68" mass="7680">DGLKIPPSCFLDSTLHGKVPHPKGVATLVTQSAIISECWMLERKQMVEHEVNQNINQEKEIPERVDLT</sequence>
<proteinExistence type="predicted"/>
<comment type="caution">
    <text evidence="1">The sequence shown here is derived from an EMBL/GenBank/DDBJ whole genome shotgun (WGS) entry which is preliminary data.</text>
</comment>
<protein>
    <submittedName>
        <fullName evidence="1">Uncharacterized protein</fullName>
    </submittedName>
</protein>